<keyword evidence="5" id="KW-1185">Reference proteome</keyword>
<dbReference type="Gene3D" id="2.40.50.100">
    <property type="match status" value="1"/>
</dbReference>
<dbReference type="Pfam" id="PF25954">
    <property type="entry name" value="Beta-barrel_RND_2"/>
    <property type="match status" value="1"/>
</dbReference>
<dbReference type="AlphaFoldDB" id="A0A9W6IKE3"/>
<organism evidence="4 5">
    <name type="scientific">Maricaulis virginensis</name>
    <dbReference type="NCBI Taxonomy" id="144022"/>
    <lineage>
        <taxon>Bacteria</taxon>
        <taxon>Pseudomonadati</taxon>
        <taxon>Pseudomonadota</taxon>
        <taxon>Alphaproteobacteria</taxon>
        <taxon>Maricaulales</taxon>
        <taxon>Maricaulaceae</taxon>
        <taxon>Maricaulis</taxon>
    </lineage>
</organism>
<sequence>MNRSYIAALAIFVAVVLLFTVGTLLNGGAASPDAEQAETSHRFEVVVRTVEARMRPASLSLRGHTEAFREVVARAETGGRVAEAQRLEGTRVAAGDVLCRLDVDSRSAAVQQAEADLRARQLEYDAAAELSERGHRSANQVAAAEAARDAARARLSAAREELANVNIAAPFDGIFDGRAAEVGDFLRAGDACGTVVQLDPILVVAEVGERHVAELEPGMAGSARLVTGQTVDGTIRFVERRADPATRTFRVELEAPNPDHAIRAGITAEIRLDLPEEPAHRVPASILALNAEGVLGVRIVEEGNRVRFVPVELLSDDGEQVWVAGLPRRAEVIVLGQDFVADGVEVDVSREGAAR</sequence>
<dbReference type="InterPro" id="IPR006143">
    <property type="entry name" value="RND_pump_MFP"/>
</dbReference>
<comment type="caution">
    <text evidence="4">The sequence shown here is derived from an EMBL/GenBank/DDBJ whole genome shotgun (WGS) entry which is preliminary data.</text>
</comment>
<evidence type="ECO:0000256" key="1">
    <source>
        <dbReference type="ARBA" id="ARBA00009477"/>
    </source>
</evidence>
<name>A0A9W6IKE3_9PROT</name>
<protein>
    <submittedName>
        <fullName evidence="4">Hemolysin D</fullName>
    </submittedName>
</protein>
<dbReference type="PANTHER" id="PTHR30469">
    <property type="entry name" value="MULTIDRUG RESISTANCE PROTEIN MDTA"/>
    <property type="match status" value="1"/>
</dbReference>
<dbReference type="Gene3D" id="2.40.420.20">
    <property type="match status" value="1"/>
</dbReference>
<dbReference type="RefSeq" id="WP_271186237.1">
    <property type="nucleotide sequence ID" value="NZ_BSFE01000003.1"/>
</dbReference>
<dbReference type="NCBIfam" id="TIGR01730">
    <property type="entry name" value="RND_mfp"/>
    <property type="match status" value="1"/>
</dbReference>
<dbReference type="Gene3D" id="1.10.287.470">
    <property type="entry name" value="Helix hairpin bin"/>
    <property type="match status" value="1"/>
</dbReference>
<dbReference type="Proteomes" id="UP001143486">
    <property type="component" value="Unassembled WGS sequence"/>
</dbReference>
<feature type="coiled-coil region" evidence="2">
    <location>
        <begin position="141"/>
        <end position="168"/>
    </location>
</feature>
<dbReference type="EMBL" id="BSFE01000003">
    <property type="protein sequence ID" value="GLK51873.1"/>
    <property type="molecule type" value="Genomic_DNA"/>
</dbReference>
<feature type="domain" description="CusB-like beta-barrel" evidence="3">
    <location>
        <begin position="203"/>
        <end position="273"/>
    </location>
</feature>
<gene>
    <name evidence="4" type="ORF">GCM10017621_13810</name>
</gene>
<dbReference type="Gene3D" id="2.40.30.170">
    <property type="match status" value="1"/>
</dbReference>
<comment type="similarity">
    <text evidence="1">Belongs to the membrane fusion protein (MFP) (TC 8.A.1) family.</text>
</comment>
<dbReference type="InterPro" id="IPR058792">
    <property type="entry name" value="Beta-barrel_RND_2"/>
</dbReference>
<dbReference type="PANTHER" id="PTHR30469:SF29">
    <property type="entry name" value="BLR2860 PROTEIN"/>
    <property type="match status" value="1"/>
</dbReference>
<reference evidence="4" key="2">
    <citation type="submission" date="2023-01" db="EMBL/GenBank/DDBJ databases">
        <authorList>
            <person name="Sun Q."/>
            <person name="Evtushenko L."/>
        </authorList>
    </citation>
    <scope>NUCLEOTIDE SEQUENCE</scope>
    <source>
        <strain evidence="4">VKM B-1513</strain>
    </source>
</reference>
<evidence type="ECO:0000313" key="5">
    <source>
        <dbReference type="Proteomes" id="UP001143486"/>
    </source>
</evidence>
<accession>A0A9W6IKE3</accession>
<evidence type="ECO:0000313" key="4">
    <source>
        <dbReference type="EMBL" id="GLK51873.1"/>
    </source>
</evidence>
<keyword evidence="2" id="KW-0175">Coiled coil</keyword>
<dbReference type="GO" id="GO:0015562">
    <property type="term" value="F:efflux transmembrane transporter activity"/>
    <property type="evidence" value="ECO:0007669"/>
    <property type="project" value="TreeGrafter"/>
</dbReference>
<evidence type="ECO:0000256" key="2">
    <source>
        <dbReference type="SAM" id="Coils"/>
    </source>
</evidence>
<proteinExistence type="inferred from homology"/>
<dbReference type="SUPFAM" id="SSF111369">
    <property type="entry name" value="HlyD-like secretion proteins"/>
    <property type="match status" value="1"/>
</dbReference>
<dbReference type="GO" id="GO:1990281">
    <property type="term" value="C:efflux pump complex"/>
    <property type="evidence" value="ECO:0007669"/>
    <property type="project" value="TreeGrafter"/>
</dbReference>
<reference evidence="4" key="1">
    <citation type="journal article" date="2014" name="Int. J. Syst. Evol. Microbiol.">
        <title>Complete genome sequence of Corynebacterium casei LMG S-19264T (=DSM 44701T), isolated from a smear-ripened cheese.</title>
        <authorList>
            <consortium name="US DOE Joint Genome Institute (JGI-PGF)"/>
            <person name="Walter F."/>
            <person name="Albersmeier A."/>
            <person name="Kalinowski J."/>
            <person name="Ruckert C."/>
        </authorList>
    </citation>
    <scope>NUCLEOTIDE SEQUENCE</scope>
    <source>
        <strain evidence="4">VKM B-1513</strain>
    </source>
</reference>
<evidence type="ECO:0000259" key="3">
    <source>
        <dbReference type="Pfam" id="PF25954"/>
    </source>
</evidence>